<dbReference type="EMBL" id="BORQ01000009">
    <property type="protein sequence ID" value="GIO34368.1"/>
    <property type="molecule type" value="Genomic_DNA"/>
</dbReference>
<dbReference type="RefSeq" id="WP_212958820.1">
    <property type="nucleotide sequence ID" value="NZ_BORQ01000009.1"/>
</dbReference>
<reference evidence="2" key="1">
    <citation type="submission" date="2021-03" db="EMBL/GenBank/DDBJ databases">
        <title>Antimicrobial resistance genes in bacteria isolated from Japanese honey, and their potential for conferring macrolide and lincosamide resistance in the American foulbrood pathogen Paenibacillus larvae.</title>
        <authorList>
            <person name="Okamoto M."/>
            <person name="Kumagai M."/>
            <person name="Kanamori H."/>
            <person name="Takamatsu D."/>
        </authorList>
    </citation>
    <scope>NUCLEOTIDE SEQUENCE</scope>
    <source>
        <strain evidence="2">J2TS6</strain>
    </source>
</reference>
<organism evidence="2 3">
    <name type="scientific">Paenibacillus albilobatus</name>
    <dbReference type="NCBI Taxonomy" id="2716884"/>
    <lineage>
        <taxon>Bacteria</taxon>
        <taxon>Bacillati</taxon>
        <taxon>Bacillota</taxon>
        <taxon>Bacilli</taxon>
        <taxon>Bacillales</taxon>
        <taxon>Paenibacillaceae</taxon>
        <taxon>Paenibacillus</taxon>
    </lineage>
</organism>
<evidence type="ECO:0000313" key="3">
    <source>
        <dbReference type="Proteomes" id="UP000679779"/>
    </source>
</evidence>
<feature type="region of interest" description="Disordered" evidence="1">
    <location>
        <begin position="33"/>
        <end position="55"/>
    </location>
</feature>
<gene>
    <name evidence="2" type="ORF">J2TS6_55090</name>
</gene>
<sequence>MKDDPIFQDIPWEFIFDEHGELIGEVYLALPDPPTRKRKSKHKSWEADDYEVGSF</sequence>
<dbReference type="Proteomes" id="UP000679779">
    <property type="component" value="Unassembled WGS sequence"/>
</dbReference>
<keyword evidence="3" id="KW-1185">Reference proteome</keyword>
<name>A0A919XQH6_9BACL</name>
<accession>A0A919XQH6</accession>
<dbReference type="AlphaFoldDB" id="A0A919XQH6"/>
<evidence type="ECO:0000313" key="2">
    <source>
        <dbReference type="EMBL" id="GIO34368.1"/>
    </source>
</evidence>
<evidence type="ECO:0000256" key="1">
    <source>
        <dbReference type="SAM" id="MobiDB-lite"/>
    </source>
</evidence>
<comment type="caution">
    <text evidence="2">The sequence shown here is derived from an EMBL/GenBank/DDBJ whole genome shotgun (WGS) entry which is preliminary data.</text>
</comment>
<proteinExistence type="predicted"/>
<protein>
    <submittedName>
        <fullName evidence="2">Uncharacterized protein</fullName>
    </submittedName>
</protein>